<keyword evidence="8" id="KW-0175">Coiled coil</keyword>
<dbReference type="InterPro" id="IPR033860">
    <property type="entry name" value="MPN_BRCC36"/>
</dbReference>
<dbReference type="CDD" id="cd08068">
    <property type="entry name" value="MPN_BRCC36"/>
    <property type="match status" value="1"/>
</dbReference>
<dbReference type="InParanoid" id="A0A200PQK0"/>
<evidence type="ECO:0000256" key="9">
    <source>
        <dbReference type="SAM" id="MobiDB-lite"/>
    </source>
</evidence>
<dbReference type="InterPro" id="IPR050242">
    <property type="entry name" value="JAMM_MPN+_peptidase_M67A"/>
</dbReference>
<dbReference type="GO" id="GO:0070536">
    <property type="term" value="P:protein K63-linked deubiquitination"/>
    <property type="evidence" value="ECO:0007669"/>
    <property type="project" value="InterPro"/>
</dbReference>
<evidence type="ECO:0000256" key="2">
    <source>
        <dbReference type="ARBA" id="ARBA00022670"/>
    </source>
</evidence>
<dbReference type="SUPFAM" id="SSF102712">
    <property type="entry name" value="JAB1/MPN domain"/>
    <property type="match status" value="1"/>
</dbReference>
<dbReference type="GO" id="GO:0004843">
    <property type="term" value="F:cysteine-type deubiquitinase activity"/>
    <property type="evidence" value="ECO:0007669"/>
    <property type="project" value="InterPro"/>
</dbReference>
<feature type="domain" description="MPN" evidence="10">
    <location>
        <begin position="6"/>
        <end position="142"/>
    </location>
</feature>
<dbReference type="PROSITE" id="PS50249">
    <property type="entry name" value="MPN"/>
    <property type="match status" value="1"/>
</dbReference>
<keyword evidence="6" id="KW-0862">Zinc</keyword>
<evidence type="ECO:0000313" key="12">
    <source>
        <dbReference type="Proteomes" id="UP000195402"/>
    </source>
</evidence>
<evidence type="ECO:0000256" key="5">
    <source>
        <dbReference type="ARBA" id="ARBA00022801"/>
    </source>
</evidence>
<evidence type="ECO:0000256" key="8">
    <source>
        <dbReference type="SAM" id="Coils"/>
    </source>
</evidence>
<protein>
    <submittedName>
        <fullName evidence="11">JAB/MPN domain</fullName>
    </submittedName>
</protein>
<dbReference type="InterPro" id="IPR000555">
    <property type="entry name" value="JAMM/MPN+_dom"/>
</dbReference>
<feature type="region of interest" description="Disordered" evidence="9">
    <location>
        <begin position="171"/>
        <end position="205"/>
    </location>
</feature>
<dbReference type="Pfam" id="PF18110">
    <property type="entry name" value="BRCC36_C"/>
    <property type="match status" value="1"/>
</dbReference>
<keyword evidence="12" id="KW-1185">Reference proteome</keyword>
<dbReference type="GO" id="GO:0006508">
    <property type="term" value="P:proteolysis"/>
    <property type="evidence" value="ECO:0007669"/>
    <property type="project" value="UniProtKB-KW"/>
</dbReference>
<dbReference type="FunCoup" id="A0A200PQK0">
    <property type="interactions" value="1536"/>
</dbReference>
<dbReference type="Pfam" id="PF01398">
    <property type="entry name" value="JAB"/>
    <property type="match status" value="1"/>
</dbReference>
<keyword evidence="7" id="KW-0482">Metalloprotease</keyword>
<evidence type="ECO:0000256" key="1">
    <source>
        <dbReference type="ARBA" id="ARBA00008021"/>
    </source>
</evidence>
<reference evidence="11 12" key="1">
    <citation type="journal article" date="2017" name="Mol. Plant">
        <title>The Genome of Medicinal Plant Macleaya cordata Provides New Insights into Benzylisoquinoline Alkaloids Metabolism.</title>
        <authorList>
            <person name="Liu X."/>
            <person name="Liu Y."/>
            <person name="Huang P."/>
            <person name="Ma Y."/>
            <person name="Qing Z."/>
            <person name="Tang Q."/>
            <person name="Cao H."/>
            <person name="Cheng P."/>
            <person name="Zheng Y."/>
            <person name="Yuan Z."/>
            <person name="Zhou Y."/>
            <person name="Liu J."/>
            <person name="Tang Z."/>
            <person name="Zhuo Y."/>
            <person name="Zhang Y."/>
            <person name="Yu L."/>
            <person name="Huang J."/>
            <person name="Yang P."/>
            <person name="Peng Q."/>
            <person name="Zhang J."/>
            <person name="Jiang W."/>
            <person name="Zhang Z."/>
            <person name="Lin K."/>
            <person name="Ro D.K."/>
            <person name="Chen X."/>
            <person name="Xiong X."/>
            <person name="Shang Y."/>
            <person name="Huang S."/>
            <person name="Zeng J."/>
        </authorList>
    </citation>
    <scope>NUCLEOTIDE SEQUENCE [LARGE SCALE GENOMIC DNA]</scope>
    <source>
        <strain evidence="12">cv. BLH2017</strain>
        <tissue evidence="11">Root</tissue>
    </source>
</reference>
<dbReference type="GO" id="GO:0070552">
    <property type="term" value="C:BRISC complex"/>
    <property type="evidence" value="ECO:0007669"/>
    <property type="project" value="InterPro"/>
</dbReference>
<dbReference type="InterPro" id="IPR040749">
    <property type="entry name" value="BRCC36_C"/>
</dbReference>
<dbReference type="FunFam" id="3.40.140.10:FF:000042">
    <property type="entry name" value="Mov34/MPN/PAD-1 family protein"/>
    <property type="match status" value="1"/>
</dbReference>
<dbReference type="SMART" id="SM00232">
    <property type="entry name" value="JAB_MPN"/>
    <property type="match status" value="1"/>
</dbReference>
<keyword evidence="3" id="KW-0479">Metal-binding</keyword>
<evidence type="ECO:0000313" key="11">
    <source>
        <dbReference type="EMBL" id="OVA00480.1"/>
    </source>
</evidence>
<feature type="compositionally biased region" description="Low complexity" evidence="9">
    <location>
        <begin position="378"/>
        <end position="391"/>
    </location>
</feature>
<feature type="compositionally biased region" description="Low complexity" evidence="9">
    <location>
        <begin position="171"/>
        <end position="180"/>
    </location>
</feature>
<feature type="compositionally biased region" description="Low complexity" evidence="9">
    <location>
        <begin position="411"/>
        <end position="422"/>
    </location>
</feature>
<sequence length="428" mass="46945">MSLTGVKMSEDVWLTCLTHALSTETEEIMGLLLGDIQYLNNGSATALIWGASPQTRSDRRKDRVETNPEQMTLATGRTTRVIGWYHSHPHITVLPSHVDVRTQAMYQLLDSGFIGLIFSCFSEDAQKTGRIQVIAFQSLDGKQKYMAVPVSVSPVNNSSVIEVESSLSSSENVLSGSVSGRPDTSEQDTGDSRATSGTTKGGGRASDLEGFFAHADVNYLGREKMGGNYHTDGLQNAIVDMDSMDMTESMQEAMHRSNMEMSGAEYVRKEIPLLILPTSALLKLESPLTSFTELQRVLYEEEKAAYKQAILQNMQDGKVHPLAFIHHTSTYQTSMCKLMEYCLSPTISALQDRLRENETRLAMLTEEAKALEIESIRGSDSSMGSPRSSPSHGFRGAVAMGQRDLYTPTDSSGIRSPSGIGSRSRRSS</sequence>
<dbReference type="AlphaFoldDB" id="A0A200PQK0"/>
<accession>A0A200PQK0</accession>
<keyword evidence="5" id="KW-0378">Hydrolase</keyword>
<dbReference type="OrthoDB" id="446074at2759"/>
<comment type="similarity">
    <text evidence="1">Belongs to the peptidase M67A family. BRCC36 subfamily.</text>
</comment>
<proteinExistence type="inferred from homology"/>
<dbReference type="PANTHER" id="PTHR10410">
    <property type="entry name" value="EUKARYOTIC TRANSLATION INITIATION FACTOR 3 -RELATED"/>
    <property type="match status" value="1"/>
</dbReference>
<dbReference type="GO" id="GO:0006281">
    <property type="term" value="P:DNA repair"/>
    <property type="evidence" value="ECO:0007669"/>
    <property type="project" value="InterPro"/>
</dbReference>
<keyword evidence="2" id="KW-0645">Protease</keyword>
<dbReference type="STRING" id="56857.A0A200PQK0"/>
<feature type="region of interest" description="Disordered" evidence="9">
    <location>
        <begin position="375"/>
        <end position="428"/>
    </location>
</feature>
<dbReference type="GO" id="GO:0008237">
    <property type="term" value="F:metallopeptidase activity"/>
    <property type="evidence" value="ECO:0007669"/>
    <property type="project" value="UniProtKB-KW"/>
</dbReference>
<dbReference type="Gene3D" id="3.40.140.10">
    <property type="entry name" value="Cytidine Deaminase, domain 2"/>
    <property type="match status" value="1"/>
</dbReference>
<dbReference type="GO" id="GO:0046872">
    <property type="term" value="F:metal ion binding"/>
    <property type="evidence" value="ECO:0007669"/>
    <property type="project" value="UniProtKB-KW"/>
</dbReference>
<dbReference type="OMA" id="NHSAKHQ"/>
<evidence type="ECO:0000256" key="3">
    <source>
        <dbReference type="ARBA" id="ARBA00022723"/>
    </source>
</evidence>
<evidence type="ECO:0000256" key="7">
    <source>
        <dbReference type="ARBA" id="ARBA00023049"/>
    </source>
</evidence>
<dbReference type="EMBL" id="MVGT01004293">
    <property type="protein sequence ID" value="OVA00480.1"/>
    <property type="molecule type" value="Genomic_DNA"/>
</dbReference>
<evidence type="ECO:0000259" key="10">
    <source>
        <dbReference type="PROSITE" id="PS50249"/>
    </source>
</evidence>
<organism evidence="11 12">
    <name type="scientific">Macleaya cordata</name>
    <name type="common">Five-seeded plume-poppy</name>
    <name type="synonym">Bocconia cordata</name>
    <dbReference type="NCBI Taxonomy" id="56857"/>
    <lineage>
        <taxon>Eukaryota</taxon>
        <taxon>Viridiplantae</taxon>
        <taxon>Streptophyta</taxon>
        <taxon>Embryophyta</taxon>
        <taxon>Tracheophyta</taxon>
        <taxon>Spermatophyta</taxon>
        <taxon>Magnoliopsida</taxon>
        <taxon>Ranunculales</taxon>
        <taxon>Papaveraceae</taxon>
        <taxon>Papaveroideae</taxon>
        <taxon>Macleaya</taxon>
    </lineage>
</organism>
<dbReference type="InterPro" id="IPR037518">
    <property type="entry name" value="MPN"/>
</dbReference>
<name>A0A200PQK0_MACCD</name>
<gene>
    <name evidence="11" type="ORF">BVC80_9089g73</name>
</gene>
<keyword evidence="4" id="KW-0833">Ubl conjugation pathway</keyword>
<dbReference type="Proteomes" id="UP000195402">
    <property type="component" value="Unassembled WGS sequence"/>
</dbReference>
<comment type="caution">
    <text evidence="11">The sequence shown here is derived from an EMBL/GenBank/DDBJ whole genome shotgun (WGS) entry which is preliminary data.</text>
</comment>
<feature type="coiled-coil region" evidence="8">
    <location>
        <begin position="347"/>
        <end position="374"/>
    </location>
</feature>
<evidence type="ECO:0000256" key="6">
    <source>
        <dbReference type="ARBA" id="ARBA00022833"/>
    </source>
</evidence>
<evidence type="ECO:0000256" key="4">
    <source>
        <dbReference type="ARBA" id="ARBA00022786"/>
    </source>
</evidence>